<gene>
    <name evidence="3" type="ORF">HF519_18935</name>
</gene>
<keyword evidence="4" id="KW-1185">Reference proteome</keyword>
<evidence type="ECO:0000313" key="4">
    <source>
        <dbReference type="Proteomes" id="UP000586918"/>
    </source>
</evidence>
<name>A0A848DM49_9PSEU</name>
<dbReference type="AlphaFoldDB" id="A0A848DM49"/>
<organism evidence="3 4">
    <name type="scientific">Pseudonocardia bannensis</name>
    <dbReference type="NCBI Taxonomy" id="630973"/>
    <lineage>
        <taxon>Bacteria</taxon>
        <taxon>Bacillati</taxon>
        <taxon>Actinomycetota</taxon>
        <taxon>Actinomycetes</taxon>
        <taxon>Pseudonocardiales</taxon>
        <taxon>Pseudonocardiaceae</taxon>
        <taxon>Pseudonocardia</taxon>
    </lineage>
</organism>
<comment type="caution">
    <text evidence="3">The sequence shown here is derived from an EMBL/GenBank/DDBJ whole genome shotgun (WGS) entry which is preliminary data.</text>
</comment>
<reference evidence="3 4" key="1">
    <citation type="submission" date="2020-04" db="EMBL/GenBank/DDBJ databases">
        <authorList>
            <person name="Klaysubun C."/>
            <person name="Duangmal K."/>
            <person name="Lipun K."/>
        </authorList>
    </citation>
    <scope>NUCLEOTIDE SEQUENCE [LARGE SCALE GENOMIC DNA]</scope>
    <source>
        <strain evidence="3 4">DSM 45300</strain>
    </source>
</reference>
<evidence type="ECO:0000259" key="2">
    <source>
        <dbReference type="Pfam" id="PF16170"/>
    </source>
</evidence>
<proteinExistence type="predicted"/>
<accession>A0A848DM49</accession>
<feature type="compositionally biased region" description="Basic and acidic residues" evidence="1">
    <location>
        <begin position="1"/>
        <end position="20"/>
    </location>
</feature>
<evidence type="ECO:0000313" key="3">
    <source>
        <dbReference type="EMBL" id="NMH93613.1"/>
    </source>
</evidence>
<sequence length="119" mass="13018">MADQHGTDHGHEHGHDHEEGYTGPATLTVDGREVAVRVRLDARHEPHDGRIHWFGRVEAEQQLADLLSTGGGRTSAVQLRTPTGRADARIGDVDPWGRYRVTGVGTPPFAQDDPPLDDD</sequence>
<feature type="domain" description="DUF4873" evidence="2">
    <location>
        <begin position="18"/>
        <end position="110"/>
    </location>
</feature>
<evidence type="ECO:0000256" key="1">
    <source>
        <dbReference type="SAM" id="MobiDB-lite"/>
    </source>
</evidence>
<dbReference type="RefSeq" id="WP_169414308.1">
    <property type="nucleotide sequence ID" value="NZ_JAAXKZ010000075.1"/>
</dbReference>
<dbReference type="Proteomes" id="UP000586918">
    <property type="component" value="Unassembled WGS sequence"/>
</dbReference>
<dbReference type="EMBL" id="JAAXKZ010000075">
    <property type="protein sequence ID" value="NMH93613.1"/>
    <property type="molecule type" value="Genomic_DNA"/>
</dbReference>
<protein>
    <submittedName>
        <fullName evidence="3">DUF4873 domain-containing protein</fullName>
    </submittedName>
</protein>
<dbReference type="Pfam" id="PF16170">
    <property type="entry name" value="DUF4873"/>
    <property type="match status" value="1"/>
</dbReference>
<feature type="region of interest" description="Disordered" evidence="1">
    <location>
        <begin position="1"/>
        <end position="26"/>
    </location>
</feature>
<dbReference type="InterPro" id="IPR032371">
    <property type="entry name" value="DUF4873"/>
</dbReference>